<dbReference type="PANTHER" id="PTHR37031">
    <property type="entry name" value="METALLOPHOSPHATASE BINDING DOMAIN PROTEIN"/>
    <property type="match status" value="1"/>
</dbReference>
<evidence type="ECO:0000313" key="5">
    <source>
        <dbReference type="Proteomes" id="UP000536624"/>
    </source>
</evidence>
<reference evidence="4 5" key="1">
    <citation type="submission" date="2020-02" db="EMBL/GenBank/DDBJ databases">
        <title>Streptomyces malaysiensis DSM14702 (JHCC583434, PFL_A843) Genome sequencing and assembly.</title>
        <authorList>
            <person name="Samborskyy M."/>
        </authorList>
    </citation>
    <scope>NUCLEOTIDE SEQUENCE [LARGE SCALE GENOMIC DNA]</scope>
    <source>
        <strain evidence="4 5">DSM 14702</strain>
    </source>
</reference>
<dbReference type="Gene3D" id="3.60.21.70">
    <property type="entry name" value="PhoD-like phosphatase"/>
    <property type="match status" value="1"/>
</dbReference>
<evidence type="ECO:0000259" key="3">
    <source>
        <dbReference type="Pfam" id="PF25077"/>
    </source>
</evidence>
<dbReference type="InterPro" id="IPR056702">
    <property type="entry name" value="DUF7800"/>
</dbReference>
<evidence type="ECO:0000313" key="4">
    <source>
        <dbReference type="EMBL" id="NIY65107.1"/>
    </source>
</evidence>
<accession>A0A7X6AXK5</accession>
<dbReference type="Pfam" id="PF25077">
    <property type="entry name" value="DUF7800"/>
    <property type="match status" value="1"/>
</dbReference>
<gene>
    <name evidence="4" type="ORF">SMALB_3086</name>
</gene>
<organism evidence="4 5">
    <name type="scientific">Streptomyces malaysiensis</name>
    <dbReference type="NCBI Taxonomy" id="92644"/>
    <lineage>
        <taxon>Bacteria</taxon>
        <taxon>Bacillati</taxon>
        <taxon>Actinomycetota</taxon>
        <taxon>Actinomycetes</taxon>
        <taxon>Kitasatosporales</taxon>
        <taxon>Streptomycetaceae</taxon>
        <taxon>Streptomyces</taxon>
        <taxon>Streptomyces violaceusniger group</taxon>
    </lineage>
</organism>
<dbReference type="RefSeq" id="WP_167501339.1">
    <property type="nucleotide sequence ID" value="NZ_JAALLH010000001.1"/>
</dbReference>
<feature type="compositionally biased region" description="Low complexity" evidence="1">
    <location>
        <begin position="371"/>
        <end position="387"/>
    </location>
</feature>
<dbReference type="AlphaFoldDB" id="A0A7X6AXK5"/>
<evidence type="ECO:0000256" key="1">
    <source>
        <dbReference type="SAM" id="MobiDB-lite"/>
    </source>
</evidence>
<feature type="compositionally biased region" description="Pro residues" evidence="1">
    <location>
        <begin position="358"/>
        <end position="370"/>
    </location>
</feature>
<dbReference type="CDD" id="cd07389">
    <property type="entry name" value="MPP_PhoD"/>
    <property type="match status" value="1"/>
</dbReference>
<comment type="caution">
    <text evidence="4">The sequence shown here is derived from an EMBL/GenBank/DDBJ whole genome shotgun (WGS) entry which is preliminary data.</text>
</comment>
<sequence>MAGLRLGPLLRHVDWETGTGATVWVEADRPCEAEVRCADGAGGTARTWRIAGHHYALIPVAGLRPGGETAYRVLLDGEQVWPLPDSPFPDSTIRTPAPGTDSPGPAPVRVAFGSCRWAAPPSDASHDPVGPDALDTLAQALARAPELPRPDVLVLLGDQVYADETSAETRAWLAERRDLSEPPGEQVADYEEYTRLYYESWLDPEVRWLLSTVPSCMIFDDHDVIDDWNTSEAWQRRMRATPWWRERILSGLMSYWVHQHLGNLSPAELAADPLYAEVRAAEDGTEALREFAARADADPAYTRWSYRRDFGRTRLLMVDTRAARVLEEGRRAMLTDKELIWVREQAMDGLGGASGFPGPGPEGPGAPGPEEPGATGPEEPGATGPEEPGVRGGYDHLLLGTSLPWLLPHFVHDVEAWNASVCGGRRGGRWARIGEDLRQRGDLEHWAAFPESFDALTDTIAAVGGAPGAPATISVLSGDVHHAYVATPDWSRWPSRPPRSQVRQLTCSPVHNSIYASIRLGFRFGWSAAGRALGRVFKRHGRVPHSHLSWHKTGGPWFGNQLMTLTLQGRSAHLRLDQAQSDPAGGRARLVTALETDWAG</sequence>
<protein>
    <submittedName>
        <fullName evidence="4">Alkaline phosphatase</fullName>
    </submittedName>
</protein>
<dbReference type="PANTHER" id="PTHR37031:SF2">
    <property type="entry name" value="PHOD-LIKE PHOSPHATASE METALLOPHOSPHATASE DOMAIN-CONTAINING PROTEIN"/>
    <property type="match status" value="1"/>
</dbReference>
<dbReference type="EMBL" id="JAALLH010000001">
    <property type="protein sequence ID" value="NIY65107.1"/>
    <property type="molecule type" value="Genomic_DNA"/>
</dbReference>
<name>A0A7X6AXK5_STRMQ</name>
<dbReference type="SUPFAM" id="SSF56300">
    <property type="entry name" value="Metallo-dependent phosphatases"/>
    <property type="match status" value="1"/>
</dbReference>
<dbReference type="Proteomes" id="UP000536624">
    <property type="component" value="Unassembled WGS sequence"/>
</dbReference>
<feature type="domain" description="DUF7800" evidence="3">
    <location>
        <begin position="1"/>
        <end position="93"/>
    </location>
</feature>
<dbReference type="InterPro" id="IPR038607">
    <property type="entry name" value="PhoD-like_sf"/>
</dbReference>
<dbReference type="Pfam" id="PF09423">
    <property type="entry name" value="PhoD"/>
    <property type="match status" value="1"/>
</dbReference>
<feature type="domain" description="PhoD-like phosphatase metallophosphatase" evidence="2">
    <location>
        <begin position="144"/>
        <end position="256"/>
    </location>
</feature>
<dbReference type="InterPro" id="IPR018946">
    <property type="entry name" value="PhoD-like_MPP"/>
</dbReference>
<feature type="region of interest" description="Disordered" evidence="1">
    <location>
        <begin position="350"/>
        <end position="393"/>
    </location>
</feature>
<proteinExistence type="predicted"/>
<evidence type="ECO:0000259" key="2">
    <source>
        <dbReference type="Pfam" id="PF09423"/>
    </source>
</evidence>
<dbReference type="InterPro" id="IPR029052">
    <property type="entry name" value="Metallo-depent_PP-like"/>
</dbReference>